<accession>A0A543KLU4</accession>
<sequence>MDVGMWLSLTCEDADAMMRWLTVLGFEERAVFREERDPSFVQNAEYRWAKGGGVMISTSAERSAWPVRPGTAAVYLLCDDPDELHARALAAGGTSLREPDDQDYGGRVAVVRDPEGNLWSVGTYAGA</sequence>
<dbReference type="PANTHER" id="PTHR34109">
    <property type="entry name" value="BNAUNNG04460D PROTEIN-RELATED"/>
    <property type="match status" value="1"/>
</dbReference>
<dbReference type="PANTHER" id="PTHR34109:SF1">
    <property type="entry name" value="VOC DOMAIN-CONTAINING PROTEIN"/>
    <property type="match status" value="1"/>
</dbReference>
<evidence type="ECO:0000313" key="3">
    <source>
        <dbReference type="Proteomes" id="UP000315133"/>
    </source>
</evidence>
<dbReference type="InterPro" id="IPR029068">
    <property type="entry name" value="Glyas_Bleomycin-R_OHBP_Dase"/>
</dbReference>
<protein>
    <submittedName>
        <fullName evidence="2">Putative glyoxalase superfamily protein PhnB</fullName>
    </submittedName>
</protein>
<dbReference type="EMBL" id="VFPU01000001">
    <property type="protein sequence ID" value="TQM96059.1"/>
    <property type="molecule type" value="Genomic_DNA"/>
</dbReference>
<evidence type="ECO:0000259" key="1">
    <source>
        <dbReference type="PROSITE" id="PS51819"/>
    </source>
</evidence>
<dbReference type="Gene3D" id="3.30.720.110">
    <property type="match status" value="1"/>
</dbReference>
<name>A0A543KLU4_9MICO</name>
<feature type="domain" description="VOC" evidence="1">
    <location>
        <begin position="2"/>
        <end position="124"/>
    </location>
</feature>
<dbReference type="Gene3D" id="3.30.720.120">
    <property type="match status" value="1"/>
</dbReference>
<dbReference type="InterPro" id="IPR004360">
    <property type="entry name" value="Glyas_Fos-R_dOase_dom"/>
</dbReference>
<dbReference type="Pfam" id="PF00903">
    <property type="entry name" value="Glyoxalase"/>
    <property type="match status" value="1"/>
</dbReference>
<evidence type="ECO:0000313" key="2">
    <source>
        <dbReference type="EMBL" id="TQM96059.1"/>
    </source>
</evidence>
<dbReference type="SUPFAM" id="SSF54593">
    <property type="entry name" value="Glyoxalase/Bleomycin resistance protein/Dihydroxybiphenyl dioxygenase"/>
    <property type="match status" value="1"/>
</dbReference>
<dbReference type="PROSITE" id="PS51819">
    <property type="entry name" value="VOC"/>
    <property type="match status" value="1"/>
</dbReference>
<proteinExistence type="predicted"/>
<gene>
    <name evidence="2" type="ORF">FB476_0915</name>
</gene>
<reference evidence="2 3" key="1">
    <citation type="submission" date="2019-06" db="EMBL/GenBank/DDBJ databases">
        <title>Sequencing the genomes of 1000 actinobacteria strains.</title>
        <authorList>
            <person name="Klenk H.-P."/>
        </authorList>
    </citation>
    <scope>NUCLEOTIDE SEQUENCE [LARGE SCALE GENOMIC DNA]</scope>
    <source>
        <strain evidence="2 3">DSM 12362</strain>
    </source>
</reference>
<comment type="caution">
    <text evidence="2">The sequence shown here is derived from an EMBL/GenBank/DDBJ whole genome shotgun (WGS) entry which is preliminary data.</text>
</comment>
<dbReference type="InterPro" id="IPR037523">
    <property type="entry name" value="VOC_core"/>
</dbReference>
<dbReference type="Proteomes" id="UP000315133">
    <property type="component" value="Unassembled WGS sequence"/>
</dbReference>
<dbReference type="AlphaFoldDB" id="A0A543KLU4"/>
<organism evidence="2 3">
    <name type="scientific">Ornithinimicrobium humiphilum</name>
    <dbReference type="NCBI Taxonomy" id="125288"/>
    <lineage>
        <taxon>Bacteria</taxon>
        <taxon>Bacillati</taxon>
        <taxon>Actinomycetota</taxon>
        <taxon>Actinomycetes</taxon>
        <taxon>Micrococcales</taxon>
        <taxon>Ornithinimicrobiaceae</taxon>
        <taxon>Ornithinimicrobium</taxon>
    </lineage>
</organism>
<keyword evidence="3" id="KW-1185">Reference proteome</keyword>
<dbReference type="RefSeq" id="WP_202876899.1">
    <property type="nucleotide sequence ID" value="NZ_BAAAIL010000003.1"/>
</dbReference>